<feature type="transmembrane region" description="Helical" evidence="8">
    <location>
        <begin position="48"/>
        <end position="71"/>
    </location>
</feature>
<protein>
    <recommendedName>
        <fullName evidence="14">DUF221-domain-containing protein</fullName>
    </recommendedName>
</protein>
<dbReference type="InterPro" id="IPR003864">
    <property type="entry name" value="CSC1/OSCA1-like_7TM"/>
</dbReference>
<dbReference type="PANTHER" id="PTHR13018">
    <property type="entry name" value="PROBABLE MEMBRANE PROTEIN DUF221-RELATED"/>
    <property type="match status" value="1"/>
</dbReference>
<keyword evidence="4 8" id="KW-0812">Transmembrane</keyword>
<feature type="transmembrane region" description="Helical" evidence="8">
    <location>
        <begin position="480"/>
        <end position="504"/>
    </location>
</feature>
<proteinExistence type="inferred from homology"/>
<comment type="similarity">
    <text evidence="2">Belongs to the CSC1 (TC 1.A.17) family.</text>
</comment>
<feature type="region of interest" description="Disordered" evidence="7">
    <location>
        <begin position="1120"/>
        <end position="1166"/>
    </location>
</feature>
<feature type="transmembrane region" description="Helical" evidence="8">
    <location>
        <begin position="566"/>
        <end position="584"/>
    </location>
</feature>
<comment type="subcellular location">
    <subcellularLocation>
        <location evidence="1">Membrane</location>
        <topology evidence="1">Multi-pass membrane protein</topology>
    </subcellularLocation>
</comment>
<name>A0A9W8IKQ3_9FUNG</name>
<evidence type="ECO:0000256" key="5">
    <source>
        <dbReference type="ARBA" id="ARBA00022989"/>
    </source>
</evidence>
<feature type="domain" description="CSC1/OSCA1-like cytosolic" evidence="11">
    <location>
        <begin position="222"/>
        <end position="417"/>
    </location>
</feature>
<reference evidence="12" key="1">
    <citation type="submission" date="2022-07" db="EMBL/GenBank/DDBJ databases">
        <title>Phylogenomic reconstructions and comparative analyses of Kickxellomycotina fungi.</title>
        <authorList>
            <person name="Reynolds N.K."/>
            <person name="Stajich J.E."/>
            <person name="Barry K."/>
            <person name="Grigoriev I.V."/>
            <person name="Crous P."/>
            <person name="Smith M.E."/>
        </authorList>
    </citation>
    <scope>NUCLEOTIDE SEQUENCE</scope>
    <source>
        <strain evidence="12">RSA 476</strain>
    </source>
</reference>
<dbReference type="Proteomes" id="UP001140074">
    <property type="component" value="Unassembled WGS sequence"/>
</dbReference>
<dbReference type="AlphaFoldDB" id="A0A9W8IKQ3"/>
<sequence>MSSTPGPTKATVLSASPTSTINIDGEFLFDWGNAPGTGPYFTANNVDAATQLTSAALMGSICLVVFSLLRVRWPELYSHRLRLRHMRPANLPRTLFGWVYPMVTMSDRHVLETMGLDAVLYLRAYRMFIYLFAILSILGMGILYPVNYFWGVEDGAERGDYTVFDSPLAYVGDLSSGRYASAHVVLAYVFAAVLFFYIDRFSLHTISMRWHYLLLTRRSGNSRTLMVTHLPRELRSEPALTAFINGMQMGQVEAVNVAPDTDALDRALADRAHKLNKLETAYAQALGNPCRARTYDPVLLRRVALTDTPHARDVERRLLHRWSKKSKTPKVQRPTALVMWPPRRVDTIDYWREQLALADRAVHRARQSARESYGSTAFVTMRRPVDAYVISQLNVYARPSTCKIRMAPEARAIVWRNVGKPYSKKTLRHIGGLLMTTVLLLLWCVPVVLISTLISLRFLITRAPGLADVVRNNKFVRSLLGYTLPSLILTIFLTILPRLLWSFVLVGGDRAYSIADKNMWIRHFYFLVIYIVIILGMSGSIWTAVYDMFTDFGSFWDRIVAVLPQMATWYCVYVMLYGAGYQVMKLLHLKSVCRFLFHQATAHTPRQYMRAISPVFVDWGTIQPHTLLFFFIGILYAHLQPLLLPMCTLYFAVGLFVMKYMCAYAWYFRQQVAGALWPIIVRRMVVCILLYQALVTAIFSSNNNRWFVAPMLVLMLFTWYYFWVRCPYLRQLSETLPLQLMREAERRRAFVLAQESSRPCVEPECQAPELGSSRAAHVPRTRSWVAQITLNGLIHPIQALVRSASYSLMWLQGDPAALLWAHMDDYAFPERVSRQTTHPAGRSRQDPTQAKPQPGSLFDILKSTATRLPNGIVSVAREFFMDFAIPRAHLDSSVSGYPQVSGTVDTRDFCLAPRSAQPSIGLRIYSAATVMPALDPSTLRPTAMQYQQHSSELPHGTKMNRKHTDFAQPNQSYVKGVLDSTPFSYIHPGLYGDLPSLWLPVAHLKRRSEHKRSTKQRLVDAKRKLAGMLEDNIIGEQAADKIRHRRRRDSTGSTPPLAIAFAEDPVEKPEELEEDGHVFRVMEDMHVANECGRLGIDPALIAQWDPTGLHRCMSTVDASHTAPSVSSEEPLVSDTATTADDYGVLSDSESDNSDSEASDTLSPRVV</sequence>
<evidence type="ECO:0000256" key="6">
    <source>
        <dbReference type="ARBA" id="ARBA00023136"/>
    </source>
</evidence>
<evidence type="ECO:0008006" key="14">
    <source>
        <dbReference type="Google" id="ProtNLM"/>
    </source>
</evidence>
<feature type="transmembrane region" description="Helical" evidence="8">
    <location>
        <begin position="128"/>
        <end position="150"/>
    </location>
</feature>
<dbReference type="PANTHER" id="PTHR13018:SF5">
    <property type="entry name" value="RE44586P"/>
    <property type="match status" value="1"/>
</dbReference>
<feature type="compositionally biased region" description="Acidic residues" evidence="7">
    <location>
        <begin position="1148"/>
        <end position="1157"/>
    </location>
</feature>
<accession>A0A9W8IKQ3</accession>
<evidence type="ECO:0000256" key="3">
    <source>
        <dbReference type="ARBA" id="ARBA00022448"/>
    </source>
</evidence>
<keyword evidence="6 8" id="KW-0472">Membrane</keyword>
<evidence type="ECO:0000256" key="7">
    <source>
        <dbReference type="SAM" id="MobiDB-lite"/>
    </source>
</evidence>
<gene>
    <name evidence="12" type="ORF">GGH94_005070</name>
</gene>
<keyword evidence="3" id="KW-0813">Transport</keyword>
<dbReference type="Pfam" id="PF13967">
    <property type="entry name" value="RSN1_TM"/>
    <property type="match status" value="1"/>
</dbReference>
<feature type="domain" description="CSC1/OSCA1-like N-terminal transmembrane" evidence="10">
    <location>
        <begin position="49"/>
        <end position="198"/>
    </location>
</feature>
<dbReference type="GO" id="GO:0005886">
    <property type="term" value="C:plasma membrane"/>
    <property type="evidence" value="ECO:0007669"/>
    <property type="project" value="TreeGrafter"/>
</dbReference>
<feature type="region of interest" description="Disordered" evidence="7">
    <location>
        <begin position="833"/>
        <end position="855"/>
    </location>
</feature>
<feature type="transmembrane region" description="Helical" evidence="8">
    <location>
        <begin position="616"/>
        <end position="637"/>
    </location>
</feature>
<keyword evidence="13" id="KW-1185">Reference proteome</keyword>
<feature type="transmembrane region" description="Helical" evidence="8">
    <location>
        <begin position="680"/>
        <end position="700"/>
    </location>
</feature>
<dbReference type="Pfam" id="PF14703">
    <property type="entry name" value="PHM7_cyt"/>
    <property type="match status" value="1"/>
</dbReference>
<dbReference type="GO" id="GO:0005227">
    <property type="term" value="F:calcium-activated cation channel activity"/>
    <property type="evidence" value="ECO:0007669"/>
    <property type="project" value="InterPro"/>
</dbReference>
<evidence type="ECO:0000256" key="8">
    <source>
        <dbReference type="SAM" id="Phobius"/>
    </source>
</evidence>
<feature type="transmembrane region" description="Helical" evidence="8">
    <location>
        <begin position="179"/>
        <end position="198"/>
    </location>
</feature>
<keyword evidence="5 8" id="KW-1133">Transmembrane helix</keyword>
<feature type="transmembrane region" description="Helical" evidence="8">
    <location>
        <begin position="524"/>
        <end position="546"/>
    </location>
</feature>
<feature type="transmembrane region" description="Helical" evidence="8">
    <location>
        <begin position="706"/>
        <end position="724"/>
    </location>
</feature>
<evidence type="ECO:0000313" key="13">
    <source>
        <dbReference type="Proteomes" id="UP001140074"/>
    </source>
</evidence>
<organism evidence="12 13">
    <name type="scientific">Coemansia aciculifera</name>
    <dbReference type="NCBI Taxonomy" id="417176"/>
    <lineage>
        <taxon>Eukaryota</taxon>
        <taxon>Fungi</taxon>
        <taxon>Fungi incertae sedis</taxon>
        <taxon>Zoopagomycota</taxon>
        <taxon>Kickxellomycotina</taxon>
        <taxon>Kickxellomycetes</taxon>
        <taxon>Kickxellales</taxon>
        <taxon>Kickxellaceae</taxon>
        <taxon>Coemansia</taxon>
    </lineage>
</organism>
<evidence type="ECO:0000256" key="1">
    <source>
        <dbReference type="ARBA" id="ARBA00004141"/>
    </source>
</evidence>
<comment type="caution">
    <text evidence="12">The sequence shown here is derived from an EMBL/GenBank/DDBJ whole genome shotgun (WGS) entry which is preliminary data.</text>
</comment>
<dbReference type="InterPro" id="IPR027815">
    <property type="entry name" value="CSC1/OSCA1-like_cyt"/>
</dbReference>
<evidence type="ECO:0000259" key="10">
    <source>
        <dbReference type="Pfam" id="PF13967"/>
    </source>
</evidence>
<evidence type="ECO:0000313" key="12">
    <source>
        <dbReference type="EMBL" id="KAJ2861172.1"/>
    </source>
</evidence>
<evidence type="ECO:0000259" key="9">
    <source>
        <dbReference type="Pfam" id="PF02714"/>
    </source>
</evidence>
<evidence type="ECO:0000256" key="4">
    <source>
        <dbReference type="ARBA" id="ARBA00022692"/>
    </source>
</evidence>
<dbReference type="EMBL" id="JANBUY010000242">
    <property type="protein sequence ID" value="KAJ2861172.1"/>
    <property type="molecule type" value="Genomic_DNA"/>
</dbReference>
<feature type="domain" description="CSC1/OSCA1-like 7TM region" evidence="9">
    <location>
        <begin position="429"/>
        <end position="699"/>
    </location>
</feature>
<feature type="transmembrane region" description="Helical" evidence="8">
    <location>
        <begin position="433"/>
        <end position="460"/>
    </location>
</feature>
<dbReference type="InterPro" id="IPR045122">
    <property type="entry name" value="Csc1-like"/>
</dbReference>
<evidence type="ECO:0000259" key="11">
    <source>
        <dbReference type="Pfam" id="PF14703"/>
    </source>
</evidence>
<dbReference type="InterPro" id="IPR032880">
    <property type="entry name" value="CSC1/OSCA1-like_N"/>
</dbReference>
<dbReference type="Pfam" id="PF02714">
    <property type="entry name" value="RSN1_7TM"/>
    <property type="match status" value="1"/>
</dbReference>
<evidence type="ECO:0000256" key="2">
    <source>
        <dbReference type="ARBA" id="ARBA00007779"/>
    </source>
</evidence>